<reference evidence="1" key="3">
    <citation type="submission" date="2025-09" db="UniProtKB">
        <authorList>
            <consortium name="Ensembl"/>
        </authorList>
    </citation>
    <scope>IDENTIFICATION</scope>
</reference>
<evidence type="ECO:0000313" key="2">
    <source>
        <dbReference type="Proteomes" id="UP000016665"/>
    </source>
</evidence>
<keyword evidence="2" id="KW-1185">Reference proteome</keyword>
<reference evidence="1" key="2">
    <citation type="submission" date="2025-08" db="UniProtKB">
        <authorList>
            <consortium name="Ensembl"/>
        </authorList>
    </citation>
    <scope>IDENTIFICATION</scope>
</reference>
<name>A0A803V971_FICAL</name>
<organism evidence="1 2">
    <name type="scientific">Ficedula albicollis</name>
    <name type="common">Collared flycatcher</name>
    <name type="synonym">Muscicapa albicollis</name>
    <dbReference type="NCBI Taxonomy" id="59894"/>
    <lineage>
        <taxon>Eukaryota</taxon>
        <taxon>Metazoa</taxon>
        <taxon>Chordata</taxon>
        <taxon>Craniata</taxon>
        <taxon>Vertebrata</taxon>
        <taxon>Euteleostomi</taxon>
        <taxon>Archelosauria</taxon>
        <taxon>Archosauria</taxon>
        <taxon>Dinosauria</taxon>
        <taxon>Saurischia</taxon>
        <taxon>Theropoda</taxon>
        <taxon>Coelurosauria</taxon>
        <taxon>Aves</taxon>
        <taxon>Neognathae</taxon>
        <taxon>Neoaves</taxon>
        <taxon>Telluraves</taxon>
        <taxon>Australaves</taxon>
        <taxon>Passeriformes</taxon>
        <taxon>Muscicapidae</taxon>
        <taxon>Ficedula</taxon>
    </lineage>
</organism>
<accession>A0A803V971</accession>
<proteinExistence type="predicted"/>
<protein>
    <submittedName>
        <fullName evidence="1">Uncharacterized protein</fullName>
    </submittedName>
</protein>
<dbReference type="Ensembl" id="ENSFALT00000042815.1">
    <property type="protein sequence ID" value="ENSFALP00000019277.1"/>
    <property type="gene ID" value="ENSFALG00000028288.1"/>
</dbReference>
<dbReference type="AlphaFoldDB" id="A0A803V971"/>
<reference evidence="1 2" key="1">
    <citation type="journal article" date="2012" name="Nature">
        <title>The genomic landscape of species divergence in Ficedula flycatchers.</title>
        <authorList>
            <person name="Ellegren H."/>
            <person name="Smeds L."/>
            <person name="Burri R."/>
            <person name="Olason P.I."/>
            <person name="Backstrom N."/>
            <person name="Kawakami T."/>
            <person name="Kunstner A."/>
            <person name="Makinen H."/>
            <person name="Nadachowska-Brzyska K."/>
            <person name="Qvarnstrom A."/>
            <person name="Uebbing S."/>
            <person name="Wolf J.B."/>
        </authorList>
    </citation>
    <scope>NUCLEOTIDE SEQUENCE [LARGE SCALE GENOMIC DNA]</scope>
</reference>
<sequence length="87" mass="10015">QPGTSPWEQWFVGQWLNTFTLEKQHLLERYPKHIANSHLRCLMSATPHRNLDISLEKASYVSREEIHSVVDSHGAPDSAELLQHEQG</sequence>
<evidence type="ECO:0000313" key="1">
    <source>
        <dbReference type="Ensembl" id="ENSFALP00000019277.1"/>
    </source>
</evidence>
<dbReference type="Proteomes" id="UP000016665">
    <property type="component" value="Chromosome 1"/>
</dbReference>